<dbReference type="EMBL" id="FQXD01000014">
    <property type="protein sequence ID" value="SHH79554.1"/>
    <property type="molecule type" value="Genomic_DNA"/>
</dbReference>
<protein>
    <submittedName>
        <fullName evidence="1">Uncharacterized protein</fullName>
    </submittedName>
</protein>
<organism evidence="1 2">
    <name type="scientific">Virgibacillus chiguensis</name>
    <dbReference type="NCBI Taxonomy" id="411959"/>
    <lineage>
        <taxon>Bacteria</taxon>
        <taxon>Bacillati</taxon>
        <taxon>Bacillota</taxon>
        <taxon>Bacilli</taxon>
        <taxon>Bacillales</taxon>
        <taxon>Bacillaceae</taxon>
        <taxon>Virgibacillus</taxon>
    </lineage>
</organism>
<evidence type="ECO:0000313" key="1">
    <source>
        <dbReference type="EMBL" id="SHH79554.1"/>
    </source>
</evidence>
<proteinExistence type="predicted"/>
<dbReference type="AlphaFoldDB" id="A0A1M5VX47"/>
<reference evidence="2" key="1">
    <citation type="submission" date="2016-11" db="EMBL/GenBank/DDBJ databases">
        <authorList>
            <person name="Varghese N."/>
            <person name="Submissions S."/>
        </authorList>
    </citation>
    <scope>NUCLEOTIDE SEQUENCE [LARGE SCALE GENOMIC DNA]</scope>
    <source>
        <strain evidence="2">CGMCC 1.6496</strain>
    </source>
</reference>
<keyword evidence="2" id="KW-1185">Reference proteome</keyword>
<evidence type="ECO:0000313" key="2">
    <source>
        <dbReference type="Proteomes" id="UP000184079"/>
    </source>
</evidence>
<dbReference type="OrthoDB" id="2972959at2"/>
<gene>
    <name evidence="1" type="ORF">SAMN05421807_1146</name>
</gene>
<dbReference type="RefSeq" id="WP_073011101.1">
    <property type="nucleotide sequence ID" value="NZ_FQXD01000014.1"/>
</dbReference>
<name>A0A1M5VX47_9BACI</name>
<accession>A0A1M5VX47</accession>
<dbReference type="Proteomes" id="UP000184079">
    <property type="component" value="Unassembled WGS sequence"/>
</dbReference>
<sequence>MSRIFDRNREMLHKLIDDLPADKLPKAADLFEKIIGEETLSDEDKKDLDIARKEIANGEFYSFDEVFGELEK</sequence>